<reference evidence="2" key="1">
    <citation type="submission" date="2016-06" db="EMBL/GenBank/DDBJ databases">
        <title>Parallel loss of symbiosis genes in relatives of nitrogen-fixing non-legume Parasponia.</title>
        <authorList>
            <person name="Van Velzen R."/>
            <person name="Holmer R."/>
            <person name="Bu F."/>
            <person name="Rutten L."/>
            <person name="Van Zeijl A."/>
            <person name="Liu W."/>
            <person name="Santuari L."/>
            <person name="Cao Q."/>
            <person name="Sharma T."/>
            <person name="Shen D."/>
            <person name="Roswanjaya Y."/>
            <person name="Wardhani T."/>
            <person name="Kalhor M.S."/>
            <person name="Jansen J."/>
            <person name="Van den Hoogen J."/>
            <person name="Gungor B."/>
            <person name="Hartog M."/>
            <person name="Hontelez J."/>
            <person name="Verver J."/>
            <person name="Yang W.-C."/>
            <person name="Schijlen E."/>
            <person name="Repin R."/>
            <person name="Schilthuizen M."/>
            <person name="Schranz E."/>
            <person name="Heidstra R."/>
            <person name="Miyata K."/>
            <person name="Fedorova E."/>
            <person name="Kohlen W."/>
            <person name="Bisseling T."/>
            <person name="Smit S."/>
            <person name="Geurts R."/>
        </authorList>
    </citation>
    <scope>NUCLEOTIDE SEQUENCE [LARGE SCALE GENOMIC DNA]</scope>
    <source>
        <strain evidence="2">cv. RG33-2</strain>
    </source>
</reference>
<evidence type="ECO:0000313" key="2">
    <source>
        <dbReference type="Proteomes" id="UP000237000"/>
    </source>
</evidence>
<accession>A0A2P5EU55</accession>
<sequence length="155" mass="17277">MFLVGEEWCYSNSFAGSPKFSYEYFQGAEFSLPRTSSYNIEILVGASNRERKIAWVNQDQICRPKGLGGLGFAYVYQTLVAKESWDGGSTQQEASRAKSMGREKRKNLSERSVFSIFESPLHTIDRVTASKLHIALDSTGKLLGGGQSFIAQFIL</sequence>
<organism evidence="1 2">
    <name type="scientific">Trema orientale</name>
    <name type="common">Charcoal tree</name>
    <name type="synonym">Celtis orientalis</name>
    <dbReference type="NCBI Taxonomy" id="63057"/>
    <lineage>
        <taxon>Eukaryota</taxon>
        <taxon>Viridiplantae</taxon>
        <taxon>Streptophyta</taxon>
        <taxon>Embryophyta</taxon>
        <taxon>Tracheophyta</taxon>
        <taxon>Spermatophyta</taxon>
        <taxon>Magnoliopsida</taxon>
        <taxon>eudicotyledons</taxon>
        <taxon>Gunneridae</taxon>
        <taxon>Pentapetalae</taxon>
        <taxon>rosids</taxon>
        <taxon>fabids</taxon>
        <taxon>Rosales</taxon>
        <taxon>Cannabaceae</taxon>
        <taxon>Trema</taxon>
    </lineage>
</organism>
<keyword evidence="2" id="KW-1185">Reference proteome</keyword>
<dbReference type="Proteomes" id="UP000237000">
    <property type="component" value="Unassembled WGS sequence"/>
</dbReference>
<protein>
    <submittedName>
        <fullName evidence="1">Uncharacterized protein</fullName>
    </submittedName>
</protein>
<comment type="caution">
    <text evidence="1">The sequence shown here is derived from an EMBL/GenBank/DDBJ whole genome shotgun (WGS) entry which is preliminary data.</text>
</comment>
<proteinExistence type="predicted"/>
<name>A0A2P5EU55_TREOI</name>
<gene>
    <name evidence="1" type="ORF">TorRG33x02_151220</name>
</gene>
<dbReference type="EMBL" id="JXTC01000098">
    <property type="protein sequence ID" value="PON89047.1"/>
    <property type="molecule type" value="Genomic_DNA"/>
</dbReference>
<dbReference type="InParanoid" id="A0A2P5EU55"/>
<evidence type="ECO:0000313" key="1">
    <source>
        <dbReference type="EMBL" id="PON89047.1"/>
    </source>
</evidence>
<dbReference type="AlphaFoldDB" id="A0A2P5EU55"/>